<comment type="caution">
    <text evidence="2">The sequence shown here is derived from an EMBL/GenBank/DDBJ whole genome shotgun (WGS) entry which is preliminary data.</text>
</comment>
<dbReference type="AlphaFoldDB" id="A0A545VEI1"/>
<evidence type="ECO:0000256" key="1">
    <source>
        <dbReference type="SAM" id="MobiDB-lite"/>
    </source>
</evidence>
<sequence>MNSLRIARAAIRARPVAMRMVVQRRGYAEAIPDKVRMPHPPLPRAYPPKLTREQIKLSLSLPHQVCFNFICTLRGVVRTDRNVFYDPIARAESVPSDNLGAPPPPCENLQQPMLITSTRPFSSRKMSSRSTSPLSLVRWVFSPITFPPSNSSSLASSRSSRRAAAPSPSSVRPPFHETDNSVGQQDQLPRSNNTNLVARNR</sequence>
<evidence type="ECO:0000313" key="3">
    <source>
        <dbReference type="Proteomes" id="UP000315783"/>
    </source>
</evidence>
<gene>
    <name evidence="2" type="ORF">IF1G_02264</name>
</gene>
<feature type="compositionally biased region" description="Polar residues" evidence="1">
    <location>
        <begin position="180"/>
        <end position="201"/>
    </location>
</feature>
<organism evidence="2 3">
    <name type="scientific">Cordyceps javanica</name>
    <dbReference type="NCBI Taxonomy" id="43265"/>
    <lineage>
        <taxon>Eukaryota</taxon>
        <taxon>Fungi</taxon>
        <taxon>Dikarya</taxon>
        <taxon>Ascomycota</taxon>
        <taxon>Pezizomycotina</taxon>
        <taxon>Sordariomycetes</taxon>
        <taxon>Hypocreomycetidae</taxon>
        <taxon>Hypocreales</taxon>
        <taxon>Cordycipitaceae</taxon>
        <taxon>Cordyceps</taxon>
    </lineage>
</organism>
<name>A0A545VEI1_9HYPO</name>
<protein>
    <submittedName>
        <fullName evidence="2">Uncharacterized protein</fullName>
    </submittedName>
</protein>
<feature type="region of interest" description="Disordered" evidence="1">
    <location>
        <begin position="148"/>
        <end position="201"/>
    </location>
</feature>
<evidence type="ECO:0000313" key="2">
    <source>
        <dbReference type="EMBL" id="TQW00050.1"/>
    </source>
</evidence>
<keyword evidence="3" id="KW-1185">Reference proteome</keyword>
<feature type="compositionally biased region" description="Low complexity" evidence="1">
    <location>
        <begin position="148"/>
        <end position="173"/>
    </location>
</feature>
<dbReference type="Proteomes" id="UP000315783">
    <property type="component" value="Unassembled WGS sequence"/>
</dbReference>
<accession>A0A545VEI1</accession>
<proteinExistence type="predicted"/>
<reference evidence="2 3" key="1">
    <citation type="journal article" date="2019" name="Appl. Microbiol. Biotechnol.">
        <title>Genome sequence of Isaria javanica and comparative genome analysis insights into family S53 peptidase evolution in fungal entomopathogens.</title>
        <authorList>
            <person name="Lin R."/>
            <person name="Zhang X."/>
            <person name="Xin B."/>
            <person name="Zou M."/>
            <person name="Gao Y."/>
            <person name="Qin F."/>
            <person name="Hu Q."/>
            <person name="Xie B."/>
            <person name="Cheng X."/>
        </authorList>
    </citation>
    <scope>NUCLEOTIDE SEQUENCE [LARGE SCALE GENOMIC DNA]</scope>
    <source>
        <strain evidence="2 3">IJ1G</strain>
    </source>
</reference>
<dbReference type="STRING" id="43265.A0A545VEI1"/>
<dbReference type="EMBL" id="SPUK01000002">
    <property type="protein sequence ID" value="TQW00050.1"/>
    <property type="molecule type" value="Genomic_DNA"/>
</dbReference>